<dbReference type="EMBL" id="DSLG01000002">
    <property type="protein sequence ID" value="HEA86463.1"/>
    <property type="molecule type" value="Genomic_DNA"/>
</dbReference>
<comment type="catalytic activity">
    <reaction evidence="3 4">
        <text>N-[(R)-4-phosphopantothenoyl]-L-cysteine + H(+) = (R)-4'-phosphopantetheine + CO2</text>
        <dbReference type="Rhea" id="RHEA:16793"/>
        <dbReference type="ChEBI" id="CHEBI:15378"/>
        <dbReference type="ChEBI" id="CHEBI:16526"/>
        <dbReference type="ChEBI" id="CHEBI:59458"/>
        <dbReference type="ChEBI" id="CHEBI:61723"/>
        <dbReference type="EC" id="4.1.1.36"/>
    </reaction>
</comment>
<dbReference type="EC" id="6.3.2.5" evidence="3"/>
<comment type="similarity">
    <text evidence="3 4">In the N-terminal section; belongs to the HFCD (homo-oligomeric flavin containing Cys decarboxylase) superfamily.</text>
</comment>
<comment type="caution">
    <text evidence="3">Lacks conserved residue(s) required for the propagation of feature annotation.</text>
</comment>
<comment type="function">
    <text evidence="3">Catalyzes two sequential steps in the biosynthesis of coenzyme A. In the first step cysteine is conjugated to 4'-phosphopantothenate to form 4-phosphopantothenoylcysteine. In the second step the latter compound is decarboxylated to form 4'-phosphopantotheine.</text>
</comment>
<evidence type="ECO:0000256" key="1">
    <source>
        <dbReference type="ARBA" id="ARBA00022793"/>
    </source>
</evidence>
<evidence type="ECO:0000259" key="6">
    <source>
        <dbReference type="Pfam" id="PF04127"/>
    </source>
</evidence>
<dbReference type="SUPFAM" id="SSF102645">
    <property type="entry name" value="CoaB-like"/>
    <property type="match status" value="1"/>
</dbReference>
<dbReference type="GO" id="GO:0004632">
    <property type="term" value="F:phosphopantothenate--cysteine ligase activity"/>
    <property type="evidence" value="ECO:0007669"/>
    <property type="project" value="UniProtKB-UniRule"/>
</dbReference>
<dbReference type="InterPro" id="IPR035929">
    <property type="entry name" value="CoaB-like_sf"/>
</dbReference>
<protein>
    <recommendedName>
        <fullName evidence="3">Coenzyme A biosynthesis bifunctional protein CoaBC</fullName>
    </recommendedName>
    <alternativeName>
        <fullName evidence="3">DNA/pantothenate metabolism flavoprotein</fullName>
    </alternativeName>
    <alternativeName>
        <fullName evidence="3">Phosphopantothenoylcysteine synthetase/decarboxylase</fullName>
        <shortName evidence="3">PPCS-PPCDC</shortName>
    </alternativeName>
    <domain>
        <recommendedName>
            <fullName evidence="3">Phosphopantothenoylcysteine decarboxylase</fullName>
            <shortName evidence="3">PPC decarboxylase</shortName>
            <shortName evidence="3">PPC-DC</shortName>
            <ecNumber evidence="3">4.1.1.36</ecNumber>
        </recommendedName>
        <alternativeName>
            <fullName evidence="3">CoaC</fullName>
        </alternativeName>
    </domain>
    <domain>
        <recommendedName>
            <fullName evidence="3">Phosphopantothenate--cysteine ligase</fullName>
            <ecNumber evidence="3">6.3.2.5</ecNumber>
        </recommendedName>
        <alternativeName>
            <fullName evidence="3">CoaB</fullName>
        </alternativeName>
        <alternativeName>
            <fullName evidence="3">Phosphopantothenoylcysteine synthetase</fullName>
            <shortName evidence="3">PPC synthetase</shortName>
            <shortName evidence="3">PPC-S</shortName>
        </alternativeName>
    </domain>
</protein>
<keyword evidence="3 4" id="KW-0288">FMN</keyword>
<comment type="catalytic activity">
    <reaction evidence="3 4">
        <text>(R)-4'-phosphopantothenate + L-cysteine + CTP = N-[(R)-4-phosphopantothenoyl]-L-cysteine + CMP + diphosphate + H(+)</text>
        <dbReference type="Rhea" id="RHEA:19397"/>
        <dbReference type="ChEBI" id="CHEBI:10986"/>
        <dbReference type="ChEBI" id="CHEBI:15378"/>
        <dbReference type="ChEBI" id="CHEBI:33019"/>
        <dbReference type="ChEBI" id="CHEBI:35235"/>
        <dbReference type="ChEBI" id="CHEBI:37563"/>
        <dbReference type="ChEBI" id="CHEBI:59458"/>
        <dbReference type="ChEBI" id="CHEBI:60377"/>
        <dbReference type="EC" id="6.3.2.5"/>
    </reaction>
</comment>
<dbReference type="Pfam" id="PF02441">
    <property type="entry name" value="Flavoprotein"/>
    <property type="match status" value="1"/>
</dbReference>
<dbReference type="UniPathway" id="UPA00241">
    <property type="reaction ID" value="UER00353"/>
</dbReference>
<evidence type="ECO:0000256" key="2">
    <source>
        <dbReference type="ARBA" id="ARBA00023239"/>
    </source>
</evidence>
<dbReference type="NCBIfam" id="TIGR00521">
    <property type="entry name" value="coaBC_dfp"/>
    <property type="match status" value="1"/>
</dbReference>
<dbReference type="PANTHER" id="PTHR14359:SF6">
    <property type="entry name" value="PHOSPHOPANTOTHENOYLCYSTEINE DECARBOXYLASE"/>
    <property type="match status" value="1"/>
</dbReference>
<feature type="domain" description="Flavoprotein" evidence="5">
    <location>
        <begin position="8"/>
        <end position="184"/>
    </location>
</feature>
<feature type="binding site" evidence="3">
    <location>
        <position position="344"/>
    </location>
    <ligand>
        <name>CTP</name>
        <dbReference type="ChEBI" id="CHEBI:37563"/>
    </ligand>
</feature>
<comment type="caution">
    <text evidence="7">The sequence shown here is derived from an EMBL/GenBank/DDBJ whole genome shotgun (WGS) entry which is preliminary data.</text>
</comment>
<feature type="binding site" evidence="3">
    <location>
        <position position="340"/>
    </location>
    <ligand>
        <name>CTP</name>
        <dbReference type="ChEBI" id="CHEBI:37563"/>
    </ligand>
</feature>
<name>A0A7C1NBF1_UNCW3</name>
<evidence type="ECO:0000259" key="5">
    <source>
        <dbReference type="Pfam" id="PF02441"/>
    </source>
</evidence>
<evidence type="ECO:0000256" key="3">
    <source>
        <dbReference type="HAMAP-Rule" id="MF_02225"/>
    </source>
</evidence>
<dbReference type="InterPro" id="IPR003382">
    <property type="entry name" value="Flavoprotein"/>
</dbReference>
<dbReference type="AlphaFoldDB" id="A0A7C1NBF1"/>
<keyword evidence="2 3" id="KW-0456">Lyase</keyword>
<comment type="pathway">
    <text evidence="3 4">Cofactor biosynthesis; coenzyme A biosynthesis; CoA from (R)-pantothenate: step 3/5.</text>
</comment>
<gene>
    <name evidence="3 7" type="primary">coaBC</name>
    <name evidence="7" type="ORF">ENP94_00445</name>
    <name evidence="8" type="ORF">ENS16_04950</name>
</gene>
<feature type="binding site" evidence="3">
    <location>
        <position position="286"/>
    </location>
    <ligand>
        <name>CTP</name>
        <dbReference type="ChEBI" id="CHEBI:37563"/>
    </ligand>
</feature>
<dbReference type="Gene3D" id="3.40.50.1950">
    <property type="entry name" value="Flavin prenyltransferase-like"/>
    <property type="match status" value="1"/>
</dbReference>
<dbReference type="EC" id="4.1.1.36" evidence="3"/>
<dbReference type="GO" id="GO:0004633">
    <property type="term" value="F:phosphopantothenoylcysteine decarboxylase activity"/>
    <property type="evidence" value="ECO:0007669"/>
    <property type="project" value="UniProtKB-UniRule"/>
</dbReference>
<dbReference type="PANTHER" id="PTHR14359">
    <property type="entry name" value="HOMO-OLIGOMERIC FLAVIN CONTAINING CYS DECARBOXYLASE FAMILY"/>
    <property type="match status" value="1"/>
</dbReference>
<dbReference type="InterPro" id="IPR005252">
    <property type="entry name" value="CoaBC"/>
</dbReference>
<dbReference type="HAMAP" id="MF_02225">
    <property type="entry name" value="CoaBC"/>
    <property type="match status" value="1"/>
</dbReference>
<comment type="cofactor">
    <cofactor evidence="3">
        <name>FMN</name>
        <dbReference type="ChEBI" id="CHEBI:58210"/>
    </cofactor>
    <text evidence="3">Binds 1 FMN per subunit.</text>
</comment>
<dbReference type="Gene3D" id="3.40.50.10300">
    <property type="entry name" value="CoaB-like"/>
    <property type="match status" value="1"/>
</dbReference>
<dbReference type="GO" id="GO:0046872">
    <property type="term" value="F:metal ion binding"/>
    <property type="evidence" value="ECO:0007669"/>
    <property type="project" value="UniProtKB-KW"/>
</dbReference>
<comment type="cofactor">
    <cofactor evidence="3">
        <name>Mg(2+)</name>
        <dbReference type="ChEBI" id="CHEBI:18420"/>
    </cofactor>
</comment>
<keyword evidence="3" id="KW-0460">Magnesium</keyword>
<keyword evidence="3 4" id="KW-0285">Flavoprotein</keyword>
<dbReference type="GO" id="GO:0071513">
    <property type="term" value="C:phosphopantothenoylcysteine decarboxylase complex"/>
    <property type="evidence" value="ECO:0007669"/>
    <property type="project" value="TreeGrafter"/>
</dbReference>
<dbReference type="GO" id="GO:0010181">
    <property type="term" value="F:FMN binding"/>
    <property type="evidence" value="ECO:0007669"/>
    <property type="project" value="UniProtKB-UniRule"/>
</dbReference>
<proteinExistence type="inferred from homology"/>
<dbReference type="SUPFAM" id="SSF52507">
    <property type="entry name" value="Homo-oligomeric flavin-containing Cys decarboxylases, HFCD"/>
    <property type="match status" value="1"/>
</dbReference>
<feature type="region of interest" description="Phosphopantothenoylcysteine decarboxylase" evidence="3">
    <location>
        <begin position="1"/>
        <end position="199"/>
    </location>
</feature>
<keyword evidence="3 4" id="KW-0436">Ligase</keyword>
<organism evidence="7">
    <name type="scientific">candidate division WOR-3 bacterium</name>
    <dbReference type="NCBI Taxonomy" id="2052148"/>
    <lineage>
        <taxon>Bacteria</taxon>
        <taxon>Bacteria division WOR-3</taxon>
    </lineage>
</organism>
<dbReference type="EMBL" id="DSTU01000006">
    <property type="protein sequence ID" value="HFJ54021.1"/>
    <property type="molecule type" value="Genomic_DNA"/>
</dbReference>
<comment type="similarity">
    <text evidence="3 4">In the C-terminal section; belongs to the PPC synthetase family.</text>
</comment>
<feature type="binding site" evidence="3">
    <location>
        <begin position="310"/>
        <end position="313"/>
    </location>
    <ligand>
        <name>CTP</name>
        <dbReference type="ChEBI" id="CHEBI:37563"/>
    </ligand>
</feature>
<keyword evidence="3" id="KW-0479">Metal-binding</keyword>
<dbReference type="InterPro" id="IPR036551">
    <property type="entry name" value="Flavin_trans-like"/>
</dbReference>
<dbReference type="Pfam" id="PF04127">
    <property type="entry name" value="DFP"/>
    <property type="match status" value="1"/>
</dbReference>
<keyword evidence="3" id="KW-0511">Multifunctional enzyme</keyword>
<comment type="function">
    <text evidence="4">Catalyzes two steps in the biosynthesis of coenzyme A. In the first step cysteine is conjugated to 4'-phosphopantothenate to form 4-phosphopantothenoylcysteine, in the latter compound is decarboxylated to form 4'-phosphopantotheine.</text>
</comment>
<evidence type="ECO:0000256" key="4">
    <source>
        <dbReference type="RuleBase" id="RU364078"/>
    </source>
</evidence>
<feature type="region of interest" description="Phosphopantothenate--cysteine ligase" evidence="3">
    <location>
        <begin position="200"/>
        <end position="410"/>
    </location>
</feature>
<sequence length="410" mass="44696">MVLAKPVEILLGVTGSIAAYKSLELLRLFRKKGWNVTVVLTRSAAKLTGIDSFRALSGREVGLDLFPKYRIPHDSIHHIDLAVQPDLTVIAPATANIIGKLAHGIADDLLSTILLAIPSEKVSSGRVLIAPAMNSNMWLNPIVQENIRRLAAFGYRFINPETGELACGMVGTGRMASPELILETCCACLTQLPDFTGVRVLVTTGRTEEPLDPVRVITNRSSGIMGLEIAKAFKAAGSTVKLIAGEVTVQLPPDAIRVRTTAEMATAVENRLPETDILVMCAAVADYQPVKTARAKLHAPNLTVAFRRTPDILKIVSSAKYRPFTVAFSQDDSVKMAHKKLREKQPELIVANPVKTAGSSTIRPVIIYRSGKTRRLQEMSKTDFARELVKIVGTIYRSNKKGNTNHVHPL</sequence>
<reference evidence="7" key="1">
    <citation type="journal article" date="2020" name="mSystems">
        <title>Genome- and Community-Level Interaction Insights into Carbon Utilization and Element Cycling Functions of Hydrothermarchaeota in Hydrothermal Sediment.</title>
        <authorList>
            <person name="Zhou Z."/>
            <person name="Liu Y."/>
            <person name="Xu W."/>
            <person name="Pan J."/>
            <person name="Luo Z.H."/>
            <person name="Li M."/>
        </authorList>
    </citation>
    <scope>NUCLEOTIDE SEQUENCE [LARGE SCALE GENOMIC DNA]</scope>
    <source>
        <strain evidence="7">SpSt-265</strain>
        <strain evidence="8">SpSt-465</strain>
    </source>
</reference>
<feature type="binding site" evidence="3">
    <location>
        <position position="296"/>
    </location>
    <ligand>
        <name>CTP</name>
        <dbReference type="ChEBI" id="CHEBI:37563"/>
    </ligand>
</feature>
<accession>A0A7C1NBF1</accession>
<feature type="binding site" evidence="3">
    <location>
        <position position="328"/>
    </location>
    <ligand>
        <name>CTP</name>
        <dbReference type="ChEBI" id="CHEBI:37563"/>
    </ligand>
</feature>
<feature type="domain" description="DNA/pantothenate metabolism flavoprotein C-terminal" evidence="6">
    <location>
        <begin position="196"/>
        <end position="392"/>
    </location>
</feature>
<dbReference type="GO" id="GO:0015941">
    <property type="term" value="P:pantothenate catabolic process"/>
    <property type="evidence" value="ECO:0007669"/>
    <property type="project" value="InterPro"/>
</dbReference>
<dbReference type="InterPro" id="IPR007085">
    <property type="entry name" value="DNA/pantothenate-metab_flavo_C"/>
</dbReference>
<keyword evidence="1 3" id="KW-0210">Decarboxylase</keyword>
<evidence type="ECO:0000313" key="7">
    <source>
        <dbReference type="EMBL" id="HEA86463.1"/>
    </source>
</evidence>
<feature type="active site" description="Proton donor" evidence="3">
    <location>
        <position position="167"/>
    </location>
</feature>
<comment type="pathway">
    <text evidence="3 4">Cofactor biosynthesis; coenzyme A biosynthesis; CoA from (R)-pantothenate: step 2/5.</text>
</comment>
<evidence type="ECO:0000313" key="8">
    <source>
        <dbReference type="EMBL" id="HFJ54021.1"/>
    </source>
</evidence>
<dbReference type="GO" id="GO:0015937">
    <property type="term" value="P:coenzyme A biosynthetic process"/>
    <property type="evidence" value="ECO:0007669"/>
    <property type="project" value="UniProtKB-UniRule"/>
</dbReference>